<comment type="similarity">
    <text evidence="5">Belongs to the ligand-gated ion channel (TC 1.A.9) family.</text>
</comment>
<feature type="region of interest" description="Disordered" evidence="6">
    <location>
        <begin position="359"/>
        <end position="384"/>
    </location>
</feature>
<keyword evidence="10" id="KW-1185">Reference proteome</keyword>
<keyword evidence="9" id="KW-0675">Receptor</keyword>
<dbReference type="InterPro" id="IPR018000">
    <property type="entry name" value="Neurotransmitter_ion_chnl_CS"/>
</dbReference>
<comment type="caution">
    <text evidence="9">The sequence shown here is derived from an EMBL/GenBank/DDBJ whole genome shotgun (WGS) entry which is preliminary data.</text>
</comment>
<dbReference type="GO" id="GO:0004888">
    <property type="term" value="F:transmembrane signaling receptor activity"/>
    <property type="evidence" value="ECO:0007669"/>
    <property type="project" value="InterPro"/>
</dbReference>
<keyword evidence="3 5" id="KW-1133">Transmembrane helix</keyword>
<keyword evidence="2 5" id="KW-0812">Transmembrane</keyword>
<dbReference type="Pfam" id="PF02932">
    <property type="entry name" value="Neur_chan_memb"/>
    <property type="match status" value="1"/>
</dbReference>
<dbReference type="GO" id="GO:0005230">
    <property type="term" value="F:extracellular ligand-gated monoatomic ion channel activity"/>
    <property type="evidence" value="ECO:0007669"/>
    <property type="project" value="InterPro"/>
</dbReference>
<proteinExistence type="inferred from homology"/>
<evidence type="ECO:0000256" key="6">
    <source>
        <dbReference type="SAM" id="MobiDB-lite"/>
    </source>
</evidence>
<evidence type="ECO:0000256" key="3">
    <source>
        <dbReference type="ARBA" id="ARBA00022989"/>
    </source>
</evidence>
<reference evidence="9 10" key="1">
    <citation type="journal article" date="2021" name="Elife">
        <title>Chloroplast acquisition without the gene transfer in kleptoplastic sea slugs, Plakobranchus ocellatus.</title>
        <authorList>
            <person name="Maeda T."/>
            <person name="Takahashi S."/>
            <person name="Yoshida T."/>
            <person name="Shimamura S."/>
            <person name="Takaki Y."/>
            <person name="Nagai Y."/>
            <person name="Toyoda A."/>
            <person name="Suzuki Y."/>
            <person name="Arimoto A."/>
            <person name="Ishii H."/>
            <person name="Satoh N."/>
            <person name="Nishiyama T."/>
            <person name="Hasebe M."/>
            <person name="Maruyama T."/>
            <person name="Minagawa J."/>
            <person name="Obokata J."/>
            <person name="Shigenobu S."/>
        </authorList>
    </citation>
    <scope>NUCLEOTIDE SEQUENCE [LARGE SCALE GENOMIC DNA]</scope>
</reference>
<dbReference type="PRINTS" id="PR00252">
    <property type="entry name" value="NRIONCHANNEL"/>
</dbReference>
<keyword evidence="4 5" id="KW-0472">Membrane</keyword>
<evidence type="ECO:0000313" key="9">
    <source>
        <dbReference type="EMBL" id="GFO22256.1"/>
    </source>
</evidence>
<dbReference type="InterPro" id="IPR038050">
    <property type="entry name" value="Neuro_actylchol_rec"/>
</dbReference>
<feature type="transmembrane region" description="Helical" evidence="5">
    <location>
        <begin position="238"/>
        <end position="261"/>
    </location>
</feature>
<dbReference type="Gene3D" id="1.20.58.390">
    <property type="entry name" value="Neurotransmitter-gated ion-channel transmembrane domain"/>
    <property type="match status" value="1"/>
</dbReference>
<evidence type="ECO:0000256" key="1">
    <source>
        <dbReference type="ARBA" id="ARBA00004141"/>
    </source>
</evidence>
<dbReference type="FunFam" id="2.70.170.10:FF:000028">
    <property type="entry name" value="AcetylCholine Receptor"/>
    <property type="match status" value="1"/>
</dbReference>
<feature type="domain" description="Neurotransmitter-gated ion-channel ligand-binding" evidence="7">
    <location>
        <begin position="35"/>
        <end position="234"/>
    </location>
</feature>
<dbReference type="Gene3D" id="2.70.170.10">
    <property type="entry name" value="Neurotransmitter-gated ion-channel ligand-binding domain"/>
    <property type="match status" value="1"/>
</dbReference>
<feature type="transmembrane region" description="Helical" evidence="5">
    <location>
        <begin position="428"/>
        <end position="450"/>
    </location>
</feature>
<sequence length="452" mass="51278">MLILRCRQFVFMTVLVWGVLDVSLVPVVTQAQLYQLVDDLFASYKPEVRPTPVGKATHVNIATYLLSIQNLDEKSQVLESSIMVEADWLDDHLSWDEANYGNVTYFFYPQKKVWLPDVVIENSLEGQRQLGYDESVVMVDNSGLVTWKHSQFIKTGCDIDMTYFPFDTQVCNIIVSTWMSTKDDIVINHEAESNGLNLTRYSVSGNWELVSTELENLPNENGLTRLQFKITLKRLGNLYAWSIFSPVYLLSTLTSFLFLLPAPAGEKIAMSITLLLAYTVYLTITADIMPRSSLQVSYLAMYISMLLSVTSFCVVLSVIVVHIHHKTSKRSLGWKSRFFLHKLQCICCINIFEGEEEEETSNRATPKQEDLEEGLNGHRGNRVSSHHSQSKAAVAPLQDNAAVSPSLPCTERKEEVSWPKLAKAMDRFLLKFTFFFVNLINFIFSGILLFGS</sequence>
<dbReference type="InterPro" id="IPR006202">
    <property type="entry name" value="Neur_chan_lig-bd"/>
</dbReference>
<dbReference type="Pfam" id="PF02931">
    <property type="entry name" value="Neur_chan_LBD"/>
    <property type="match status" value="1"/>
</dbReference>
<protein>
    <submittedName>
        <fullName evidence="9">Neuronal acetylcholine receptor subunit alpha-3</fullName>
    </submittedName>
</protein>
<keyword evidence="5" id="KW-0407">Ion channel</keyword>
<feature type="transmembrane region" description="Helical" evidence="5">
    <location>
        <begin position="298"/>
        <end position="321"/>
    </location>
</feature>
<evidence type="ECO:0000259" key="7">
    <source>
        <dbReference type="Pfam" id="PF02931"/>
    </source>
</evidence>
<evidence type="ECO:0000259" key="8">
    <source>
        <dbReference type="Pfam" id="PF02932"/>
    </source>
</evidence>
<feature type="domain" description="Neurotransmitter-gated ion-channel transmembrane" evidence="8">
    <location>
        <begin position="246"/>
        <end position="394"/>
    </location>
</feature>
<dbReference type="CDD" id="cd19051">
    <property type="entry name" value="LGIC_TM_cation"/>
    <property type="match status" value="1"/>
</dbReference>
<evidence type="ECO:0000313" key="10">
    <source>
        <dbReference type="Proteomes" id="UP000735302"/>
    </source>
</evidence>
<dbReference type="CDD" id="cd18989">
    <property type="entry name" value="LGIC_ECD_cation"/>
    <property type="match status" value="1"/>
</dbReference>
<keyword evidence="5" id="KW-0406">Ion transport</keyword>
<dbReference type="InterPro" id="IPR006029">
    <property type="entry name" value="Neurotrans-gated_channel_TM"/>
</dbReference>
<evidence type="ECO:0000256" key="5">
    <source>
        <dbReference type="RuleBase" id="RU000687"/>
    </source>
</evidence>
<name>A0AAV4BFY6_9GAST</name>
<accession>A0AAV4BFY6</accession>
<organism evidence="9 10">
    <name type="scientific">Plakobranchus ocellatus</name>
    <dbReference type="NCBI Taxonomy" id="259542"/>
    <lineage>
        <taxon>Eukaryota</taxon>
        <taxon>Metazoa</taxon>
        <taxon>Spiralia</taxon>
        <taxon>Lophotrochozoa</taxon>
        <taxon>Mollusca</taxon>
        <taxon>Gastropoda</taxon>
        <taxon>Heterobranchia</taxon>
        <taxon>Euthyneura</taxon>
        <taxon>Panpulmonata</taxon>
        <taxon>Sacoglossa</taxon>
        <taxon>Placobranchoidea</taxon>
        <taxon>Plakobranchidae</taxon>
        <taxon>Plakobranchus</taxon>
    </lineage>
</organism>
<dbReference type="InterPro" id="IPR036719">
    <property type="entry name" value="Neuro-gated_channel_TM_sf"/>
</dbReference>
<comment type="subcellular location">
    <subcellularLocation>
        <location evidence="1">Membrane</location>
        <topology evidence="1">Multi-pass membrane protein</topology>
    </subcellularLocation>
</comment>
<dbReference type="AlphaFoldDB" id="A0AAV4BFY6"/>
<dbReference type="Proteomes" id="UP000735302">
    <property type="component" value="Unassembled WGS sequence"/>
</dbReference>
<dbReference type="InterPro" id="IPR006201">
    <property type="entry name" value="Neur_channel"/>
</dbReference>
<dbReference type="PROSITE" id="PS00236">
    <property type="entry name" value="NEUROTR_ION_CHANNEL"/>
    <property type="match status" value="1"/>
</dbReference>
<dbReference type="SUPFAM" id="SSF90112">
    <property type="entry name" value="Neurotransmitter-gated ion-channel transmembrane pore"/>
    <property type="match status" value="1"/>
</dbReference>
<evidence type="ECO:0000256" key="4">
    <source>
        <dbReference type="ARBA" id="ARBA00023136"/>
    </source>
</evidence>
<dbReference type="PANTHER" id="PTHR18945">
    <property type="entry name" value="NEUROTRANSMITTER GATED ION CHANNEL"/>
    <property type="match status" value="1"/>
</dbReference>
<dbReference type="InterPro" id="IPR036734">
    <property type="entry name" value="Neur_chan_lig-bd_sf"/>
</dbReference>
<keyword evidence="5" id="KW-0813">Transport</keyword>
<dbReference type="EMBL" id="BLXT01005348">
    <property type="protein sequence ID" value="GFO22256.1"/>
    <property type="molecule type" value="Genomic_DNA"/>
</dbReference>
<evidence type="ECO:0000256" key="2">
    <source>
        <dbReference type="ARBA" id="ARBA00022692"/>
    </source>
</evidence>
<dbReference type="SUPFAM" id="SSF63712">
    <property type="entry name" value="Nicotinic receptor ligand binding domain-like"/>
    <property type="match status" value="1"/>
</dbReference>
<gene>
    <name evidence="9" type="ORF">PoB_004876100</name>
</gene>
<feature type="transmembrane region" description="Helical" evidence="5">
    <location>
        <begin position="268"/>
        <end position="286"/>
    </location>
</feature>
<dbReference type="GO" id="GO:0016020">
    <property type="term" value="C:membrane"/>
    <property type="evidence" value="ECO:0007669"/>
    <property type="project" value="UniProtKB-SubCell"/>
</dbReference>